<dbReference type="InterPro" id="IPR001789">
    <property type="entry name" value="Sig_transdc_resp-reg_receiver"/>
</dbReference>
<evidence type="ECO:0000313" key="4">
    <source>
        <dbReference type="Proteomes" id="UP000009047"/>
    </source>
</evidence>
<dbReference type="EMBL" id="CP002085">
    <property type="protein sequence ID" value="ADK85554.1"/>
    <property type="molecule type" value="Genomic_DNA"/>
</dbReference>
<organism evidence="3 4">
    <name type="scientific">Desulfarculus baarsii (strain ATCC 33931 / DSM 2075 / LMG 7858 / VKM B-1802 / 2st14)</name>
    <dbReference type="NCBI Taxonomy" id="644282"/>
    <lineage>
        <taxon>Bacteria</taxon>
        <taxon>Pseudomonadati</taxon>
        <taxon>Thermodesulfobacteriota</taxon>
        <taxon>Desulfarculia</taxon>
        <taxon>Desulfarculales</taxon>
        <taxon>Desulfarculaceae</taxon>
        <taxon>Desulfarculus</taxon>
    </lineage>
</organism>
<name>E1QJ11_DESB2</name>
<dbReference type="RefSeq" id="WP_013258995.1">
    <property type="nucleotide sequence ID" value="NC_014365.1"/>
</dbReference>
<dbReference type="STRING" id="644282.Deba_2190"/>
<dbReference type="Gene3D" id="3.40.50.2300">
    <property type="match status" value="1"/>
</dbReference>
<feature type="domain" description="Response regulatory" evidence="2">
    <location>
        <begin position="3"/>
        <end position="118"/>
    </location>
</feature>
<keyword evidence="1" id="KW-0597">Phosphoprotein</keyword>
<dbReference type="HOGENOM" id="CLU_2069272_0_0_7"/>
<sequence length="118" mass="13075">MMNILLVEPDRAVAWLLREELEDAGFDVRVCQSLSQAAQAMRREAVDVLLSDADCLGVCQPRELDEMAGGRVCDFVLLGPRDVMPREGRPAMVRKSADLGPLKNILFGYAAKRGWLNS</sequence>
<dbReference type="InterPro" id="IPR011006">
    <property type="entry name" value="CheY-like_superfamily"/>
</dbReference>
<dbReference type="KEGG" id="dbr:Deba_2190"/>
<proteinExistence type="predicted"/>
<dbReference type="AlphaFoldDB" id="E1QJ11"/>
<accession>E1QJ11</accession>
<evidence type="ECO:0000256" key="1">
    <source>
        <dbReference type="PROSITE-ProRule" id="PRU00169"/>
    </source>
</evidence>
<evidence type="ECO:0000313" key="3">
    <source>
        <dbReference type="EMBL" id="ADK85554.1"/>
    </source>
</evidence>
<dbReference type="Proteomes" id="UP000009047">
    <property type="component" value="Chromosome"/>
</dbReference>
<keyword evidence="4" id="KW-1185">Reference proteome</keyword>
<gene>
    <name evidence="3" type="ordered locus">Deba_2190</name>
</gene>
<feature type="modified residue" description="4-aspartylphosphate" evidence="1">
    <location>
        <position position="52"/>
    </location>
</feature>
<reference evidence="3 4" key="1">
    <citation type="journal article" date="2010" name="Stand. Genomic Sci.">
        <title>Complete genome sequence of Desulfarculus baarsii type strain (2st14).</title>
        <authorList>
            <person name="Sun H."/>
            <person name="Spring S."/>
            <person name="Lapidus A."/>
            <person name="Davenport K."/>
            <person name="Del Rio T.G."/>
            <person name="Tice H."/>
            <person name="Nolan M."/>
            <person name="Copeland A."/>
            <person name="Cheng J.F."/>
            <person name="Lucas S."/>
            <person name="Tapia R."/>
            <person name="Goodwin L."/>
            <person name="Pitluck S."/>
            <person name="Ivanova N."/>
            <person name="Pagani I."/>
            <person name="Mavromatis K."/>
            <person name="Ovchinnikova G."/>
            <person name="Pati A."/>
            <person name="Chen A."/>
            <person name="Palaniappan K."/>
            <person name="Hauser L."/>
            <person name="Chang Y.J."/>
            <person name="Jeffries C.D."/>
            <person name="Detter J.C."/>
            <person name="Han C."/>
            <person name="Rohde M."/>
            <person name="Brambilla E."/>
            <person name="Goker M."/>
            <person name="Woyke T."/>
            <person name="Bristow J."/>
            <person name="Eisen J.A."/>
            <person name="Markowitz V."/>
            <person name="Hugenholtz P."/>
            <person name="Kyrpides N.C."/>
            <person name="Klenk H.P."/>
            <person name="Land M."/>
        </authorList>
    </citation>
    <scope>NUCLEOTIDE SEQUENCE [LARGE SCALE GENOMIC DNA]</scope>
    <source>
        <strain evidence="4">ATCC 33931 / DSM 2075 / LMG 7858 / VKM B-1802 / 2st14</strain>
    </source>
</reference>
<protein>
    <submittedName>
        <fullName evidence="3">Response regulator receiver protein</fullName>
    </submittedName>
</protein>
<dbReference type="SUPFAM" id="SSF52172">
    <property type="entry name" value="CheY-like"/>
    <property type="match status" value="1"/>
</dbReference>
<dbReference type="PROSITE" id="PS50110">
    <property type="entry name" value="RESPONSE_REGULATORY"/>
    <property type="match status" value="1"/>
</dbReference>
<evidence type="ECO:0000259" key="2">
    <source>
        <dbReference type="PROSITE" id="PS50110"/>
    </source>
</evidence>
<dbReference type="eggNOG" id="COG0745">
    <property type="taxonomic scope" value="Bacteria"/>
</dbReference>
<dbReference type="GO" id="GO:0000160">
    <property type="term" value="P:phosphorelay signal transduction system"/>
    <property type="evidence" value="ECO:0007669"/>
    <property type="project" value="InterPro"/>
</dbReference>